<dbReference type="EnsemblMetazoa" id="G16138.7">
    <property type="protein sequence ID" value="G16138.7:cds"/>
    <property type="gene ID" value="G16138"/>
</dbReference>
<dbReference type="EnsemblMetazoa" id="G16138.6">
    <property type="protein sequence ID" value="G16138.6:cds"/>
    <property type="gene ID" value="G16138"/>
</dbReference>
<sequence>MKATMYLGFVCLWIFLFSSVVESQLSDASCPYDYHYCEGTIFCCQSGYICTGTTTCLHLAIIIGPIVGLVVLIVCIVVCCICCRRRRATPGVVYSPTPQAKM</sequence>
<accession>A0A8W8IWA4</accession>
<keyword evidence="1" id="KW-1133">Transmembrane helix</keyword>
<feature type="chain" id="PRO_5042430904" description="Cysteine and tyrosine-rich protein 1" evidence="2">
    <location>
        <begin position="24"/>
        <end position="102"/>
    </location>
</feature>
<evidence type="ECO:0008006" key="5">
    <source>
        <dbReference type="Google" id="ProtNLM"/>
    </source>
</evidence>
<reference evidence="3" key="1">
    <citation type="submission" date="2022-08" db="UniProtKB">
        <authorList>
            <consortium name="EnsemblMetazoa"/>
        </authorList>
    </citation>
    <scope>IDENTIFICATION</scope>
    <source>
        <strain evidence="3">05x7-T-G4-1.051#20</strain>
    </source>
</reference>
<dbReference type="AlphaFoldDB" id="A0A8W8IWA4"/>
<keyword evidence="1" id="KW-0472">Membrane</keyword>
<evidence type="ECO:0000256" key="2">
    <source>
        <dbReference type="SAM" id="SignalP"/>
    </source>
</evidence>
<evidence type="ECO:0000313" key="4">
    <source>
        <dbReference type="Proteomes" id="UP000005408"/>
    </source>
</evidence>
<dbReference type="GeneID" id="105344606"/>
<feature type="transmembrane region" description="Helical" evidence="1">
    <location>
        <begin position="57"/>
        <end position="83"/>
    </location>
</feature>
<evidence type="ECO:0000313" key="3">
    <source>
        <dbReference type="EnsemblMetazoa" id="G16138.7:cds"/>
    </source>
</evidence>
<dbReference type="EnsemblMetazoa" id="G16138.1">
    <property type="protein sequence ID" value="G16138.1:cds"/>
    <property type="gene ID" value="G16138"/>
</dbReference>
<feature type="signal peptide" evidence="2">
    <location>
        <begin position="1"/>
        <end position="23"/>
    </location>
</feature>
<dbReference type="OMA" id="HYCEGTI"/>
<organism evidence="3 4">
    <name type="scientific">Magallana gigas</name>
    <name type="common">Pacific oyster</name>
    <name type="synonym">Crassostrea gigas</name>
    <dbReference type="NCBI Taxonomy" id="29159"/>
    <lineage>
        <taxon>Eukaryota</taxon>
        <taxon>Metazoa</taxon>
        <taxon>Spiralia</taxon>
        <taxon>Lophotrochozoa</taxon>
        <taxon>Mollusca</taxon>
        <taxon>Bivalvia</taxon>
        <taxon>Autobranchia</taxon>
        <taxon>Pteriomorphia</taxon>
        <taxon>Ostreida</taxon>
        <taxon>Ostreoidea</taxon>
        <taxon>Ostreidae</taxon>
        <taxon>Magallana</taxon>
    </lineage>
</organism>
<protein>
    <recommendedName>
        <fullName evidence="5">Cysteine and tyrosine-rich protein 1</fullName>
    </recommendedName>
</protein>
<keyword evidence="2" id="KW-0732">Signal</keyword>
<dbReference type="KEGG" id="crg:105344606"/>
<dbReference type="Proteomes" id="UP000005408">
    <property type="component" value="Unassembled WGS sequence"/>
</dbReference>
<dbReference type="EnsemblMetazoa" id="G16138.2">
    <property type="protein sequence ID" value="G16138.2:cds"/>
    <property type="gene ID" value="G16138"/>
</dbReference>
<keyword evidence="1" id="KW-0812">Transmembrane</keyword>
<proteinExistence type="predicted"/>
<name>A0A8W8IWA4_MAGGI</name>
<dbReference type="OrthoDB" id="6144996at2759"/>
<evidence type="ECO:0000256" key="1">
    <source>
        <dbReference type="SAM" id="Phobius"/>
    </source>
</evidence>
<keyword evidence="4" id="KW-1185">Reference proteome</keyword>